<protein>
    <submittedName>
        <fullName evidence="2">Uncharacterized protein</fullName>
    </submittedName>
</protein>
<reference evidence="2 3" key="1">
    <citation type="submission" date="2014-10" db="EMBL/GenBank/DDBJ databases">
        <title>Genome sequence of Erwinia typographi M043b.</title>
        <authorList>
            <person name="Chan K.-G."/>
            <person name="Tan W.-S."/>
        </authorList>
    </citation>
    <scope>NUCLEOTIDE SEQUENCE [LARGE SCALE GENOMIC DNA]</scope>
    <source>
        <strain evidence="2 3">M043b</strain>
    </source>
</reference>
<keyword evidence="1" id="KW-0812">Transmembrane</keyword>
<dbReference type="EMBL" id="JRUQ01000017">
    <property type="protein sequence ID" value="KGT95362.1"/>
    <property type="molecule type" value="Genomic_DNA"/>
</dbReference>
<evidence type="ECO:0000313" key="3">
    <source>
        <dbReference type="Proteomes" id="UP000030351"/>
    </source>
</evidence>
<keyword evidence="1" id="KW-1133">Transmembrane helix</keyword>
<proteinExistence type="predicted"/>
<organism evidence="2 3">
    <name type="scientific">Erwinia typographi</name>
    <dbReference type="NCBI Taxonomy" id="371042"/>
    <lineage>
        <taxon>Bacteria</taxon>
        <taxon>Pseudomonadati</taxon>
        <taxon>Pseudomonadota</taxon>
        <taxon>Gammaproteobacteria</taxon>
        <taxon>Enterobacterales</taxon>
        <taxon>Erwiniaceae</taxon>
        <taxon>Erwinia</taxon>
    </lineage>
</organism>
<evidence type="ECO:0000313" key="2">
    <source>
        <dbReference type="EMBL" id="KGT95362.1"/>
    </source>
</evidence>
<feature type="transmembrane region" description="Helical" evidence="1">
    <location>
        <begin position="162"/>
        <end position="179"/>
    </location>
</feature>
<keyword evidence="3" id="KW-1185">Reference proteome</keyword>
<name>A0A0A3Z8E6_9GAMM</name>
<dbReference type="RefSeq" id="WP_034888656.1">
    <property type="nucleotide sequence ID" value="NZ_JRUQ01000017.1"/>
</dbReference>
<dbReference type="Proteomes" id="UP000030351">
    <property type="component" value="Unassembled WGS sequence"/>
</dbReference>
<gene>
    <name evidence="2" type="ORF">NG99_03990</name>
</gene>
<sequence length="181" mass="20140">MMKSDIPQLRELVRKTRSLLDAPDLCQLEAVVTASEELDRIAQKLRWRLRPTPGKVSAIGLILWRARLQEVDRQGRTSAAVATLGDAADLLKKVYSILNKGWVYRSWVSSNYSFVFCVIFTGVIYGLFSLALWAGAPLIVCSVVLAGVIALMTAVAIRDKDGVATFWSLYGLVPLYVLWHV</sequence>
<accession>A0A0A3Z8E6</accession>
<feature type="transmembrane region" description="Helical" evidence="1">
    <location>
        <begin position="102"/>
        <end position="128"/>
    </location>
</feature>
<keyword evidence="1" id="KW-0472">Membrane</keyword>
<evidence type="ECO:0000256" key="1">
    <source>
        <dbReference type="SAM" id="Phobius"/>
    </source>
</evidence>
<comment type="caution">
    <text evidence="2">The sequence shown here is derived from an EMBL/GenBank/DDBJ whole genome shotgun (WGS) entry which is preliminary data.</text>
</comment>
<dbReference type="AlphaFoldDB" id="A0A0A3Z8E6"/>
<feature type="transmembrane region" description="Helical" evidence="1">
    <location>
        <begin position="134"/>
        <end position="155"/>
    </location>
</feature>